<comment type="caution">
    <text evidence="2">The sequence shown here is derived from an EMBL/GenBank/DDBJ whole genome shotgun (WGS) entry which is preliminary data.</text>
</comment>
<evidence type="ECO:0000313" key="3">
    <source>
        <dbReference type="Proteomes" id="UP001569963"/>
    </source>
</evidence>
<organism evidence="2 3">
    <name type="scientific">Actinomadura monticuli</name>
    <dbReference type="NCBI Taxonomy" id="3097367"/>
    <lineage>
        <taxon>Bacteria</taxon>
        <taxon>Bacillati</taxon>
        <taxon>Actinomycetota</taxon>
        <taxon>Actinomycetes</taxon>
        <taxon>Streptosporangiales</taxon>
        <taxon>Thermomonosporaceae</taxon>
        <taxon>Actinomadura</taxon>
    </lineage>
</organism>
<evidence type="ECO:0000256" key="1">
    <source>
        <dbReference type="SAM" id="MobiDB-lite"/>
    </source>
</evidence>
<keyword evidence="3" id="KW-1185">Reference proteome</keyword>
<reference evidence="2 3" key="1">
    <citation type="submission" date="2023-11" db="EMBL/GenBank/DDBJ databases">
        <title>Actinomadura monticuli sp. nov., isolated from volcanic ash.</title>
        <authorList>
            <person name="Lee S.D."/>
            <person name="Yang H."/>
            <person name="Kim I.S."/>
        </authorList>
    </citation>
    <scope>NUCLEOTIDE SEQUENCE [LARGE SCALE GENOMIC DNA]</scope>
    <source>
        <strain evidence="2 3">DLS-62</strain>
    </source>
</reference>
<proteinExistence type="predicted"/>
<dbReference type="Proteomes" id="UP001569963">
    <property type="component" value="Unassembled WGS sequence"/>
</dbReference>
<dbReference type="EMBL" id="JAXCEI010000008">
    <property type="protein sequence ID" value="MFA1541098.1"/>
    <property type="molecule type" value="Genomic_DNA"/>
</dbReference>
<feature type="region of interest" description="Disordered" evidence="1">
    <location>
        <begin position="126"/>
        <end position="146"/>
    </location>
</feature>
<accession>A0ABV4QD42</accession>
<protein>
    <recommendedName>
        <fullName evidence="4">Hydrogenase maturation protease</fullName>
    </recommendedName>
</protein>
<evidence type="ECO:0000313" key="2">
    <source>
        <dbReference type="EMBL" id="MFA1541098.1"/>
    </source>
</evidence>
<name>A0ABV4QD42_9ACTN</name>
<sequence length="332" mass="36538">MDRVRAIADAVLYEGYLLWPYRRSALKNRRRWTIGGVYPRRYAERNNDHWTVYAEFLLEAAPKSDVEVTLRFLHAVHRQVMDGDTPVDELQRAGETHMTWQEAAERELSSGRISVRRMLGGPVRIPVAVPPGTDEEPITDHGGAGGAGEARFVRSWERVAGWVDVSAEPAEDGVVRVRVEVVNSGDAEEHDDAVQGGMLSAHVVARAGGGGAFVSCTDPPERLAGAVATCERDGLWPVLAGERGGHDTVLAAPIVLYDWPQVAPESPGDLFDGTEIDRLLILSVLSLTEDERREMAATDPKARRILERCGALSSDELLALHGTLRDPRRDVW</sequence>
<dbReference type="RefSeq" id="WP_371951187.1">
    <property type="nucleotide sequence ID" value="NZ_JAXCEI010000008.1"/>
</dbReference>
<evidence type="ECO:0008006" key="4">
    <source>
        <dbReference type="Google" id="ProtNLM"/>
    </source>
</evidence>
<gene>
    <name evidence="2" type="ORF">SM611_19410</name>
</gene>